<dbReference type="PROSITE" id="PS00092">
    <property type="entry name" value="N6_MTASE"/>
    <property type="match status" value="1"/>
</dbReference>
<dbReference type="InterPro" id="IPR002941">
    <property type="entry name" value="DNA_methylase_N4/N6"/>
</dbReference>
<gene>
    <name evidence="8" type="ORF">RZN05_06730</name>
</gene>
<reference evidence="8 9" key="1">
    <citation type="submission" date="2023-10" db="EMBL/GenBank/DDBJ databases">
        <title>Sphingomonas sp. HF-S4 16S ribosomal RNA gene Genome sequencing and assembly.</title>
        <authorList>
            <person name="Lee H."/>
        </authorList>
    </citation>
    <scope>NUCLEOTIDE SEQUENCE [LARGE SCALE GENOMIC DNA]</scope>
    <source>
        <strain evidence="8 9">HF-S4</strain>
    </source>
</reference>
<comment type="similarity">
    <text evidence="1">Belongs to the N(4)/N(6)-methyltransferase family.</text>
</comment>
<accession>A0ABU3Y5V6</accession>
<dbReference type="RefSeq" id="WP_317225849.1">
    <property type="nucleotide sequence ID" value="NZ_JAWJEJ010000001.1"/>
</dbReference>
<evidence type="ECO:0000256" key="1">
    <source>
        <dbReference type="ARBA" id="ARBA00006594"/>
    </source>
</evidence>
<comment type="caution">
    <text evidence="8">The sequence shown here is derived from an EMBL/GenBank/DDBJ whole genome shotgun (WGS) entry which is preliminary data.</text>
</comment>
<evidence type="ECO:0000259" key="7">
    <source>
        <dbReference type="Pfam" id="PF04471"/>
    </source>
</evidence>
<dbReference type="InterPro" id="IPR002052">
    <property type="entry name" value="DNA_methylase_N6_adenine_CS"/>
</dbReference>
<dbReference type="InterPro" id="IPR001091">
    <property type="entry name" value="RM_Methyltransferase"/>
</dbReference>
<evidence type="ECO:0000256" key="3">
    <source>
        <dbReference type="ARBA" id="ARBA00022603"/>
    </source>
</evidence>
<dbReference type="Proteomes" id="UP001273531">
    <property type="component" value="Unassembled WGS sequence"/>
</dbReference>
<dbReference type="Pfam" id="PF04471">
    <property type="entry name" value="Mrr_cat"/>
    <property type="match status" value="1"/>
</dbReference>
<dbReference type="GO" id="GO:0032259">
    <property type="term" value="P:methylation"/>
    <property type="evidence" value="ECO:0007669"/>
    <property type="project" value="UniProtKB-KW"/>
</dbReference>
<evidence type="ECO:0000256" key="5">
    <source>
        <dbReference type="ARBA" id="ARBA00047942"/>
    </source>
</evidence>
<dbReference type="InterPro" id="IPR029063">
    <property type="entry name" value="SAM-dependent_MTases_sf"/>
</dbReference>
<feature type="domain" description="DNA methylase N-4/N-6" evidence="6">
    <location>
        <begin position="23"/>
        <end position="353"/>
    </location>
</feature>
<comment type="catalytic activity">
    <reaction evidence="5">
        <text>a 2'-deoxyadenosine in DNA + S-adenosyl-L-methionine = an N(6)-methyl-2'-deoxyadenosine in DNA + S-adenosyl-L-homocysteine + H(+)</text>
        <dbReference type="Rhea" id="RHEA:15197"/>
        <dbReference type="Rhea" id="RHEA-COMP:12418"/>
        <dbReference type="Rhea" id="RHEA-COMP:12419"/>
        <dbReference type="ChEBI" id="CHEBI:15378"/>
        <dbReference type="ChEBI" id="CHEBI:57856"/>
        <dbReference type="ChEBI" id="CHEBI:59789"/>
        <dbReference type="ChEBI" id="CHEBI:90615"/>
        <dbReference type="ChEBI" id="CHEBI:90616"/>
        <dbReference type="EC" id="2.1.1.72"/>
    </reaction>
</comment>
<evidence type="ECO:0000256" key="4">
    <source>
        <dbReference type="ARBA" id="ARBA00022679"/>
    </source>
</evidence>
<sequence length="540" mass="60637">MGNRLYYGDNLDVLREHVREESVDLVYLDPPFNSNTGYNLVFKPVNGQGADASIQAFDDTWTWGEASKSALLDIACGTNRALQGMMRTMHDTLGDSPLMAYLAMMTVRLVELHRVLKPTGSLYLHCDSTASHSLKLVLDAVFGPENYRNEIIWKRTFAHGNVSRGYGDVTDTIFFYSKTRDFVWNQLYTRMPAEKADKVYAQSDPDGRRWQSVTLRNPSVRPNLHYPYTAANGITYQPHPNGWSCNIERMTRYDREKRLHYPTKESGSLRLKMYEDESLGARLQSLWTDIPPLSANAQERLGYPTQKPRALLERIVAASSNPGAVVLDPFCGCGTAVDAAQKLGRTWIGIDVTHIAIGMIENRMRDGYPGIAFETIGVPKDLASAERLAVEDPHQFQQWVSWQVGGFPREKKGGDKGVDGWFNYLAAKDRIETGVISVKAGDNVTPNMVRDLGRVMERDKHRFGLFVMKGLPTKGMRDEAASQPVIETEFGRFPALQFVTLAELFMGRRPKLPPLISPVKKAARVEMRESHQASAQGSLL</sequence>
<evidence type="ECO:0000313" key="9">
    <source>
        <dbReference type="Proteomes" id="UP001273531"/>
    </source>
</evidence>
<dbReference type="EC" id="2.1.1.72" evidence="2"/>
<dbReference type="Pfam" id="PF01555">
    <property type="entry name" value="N6_N4_Mtase"/>
    <property type="match status" value="1"/>
</dbReference>
<evidence type="ECO:0000256" key="2">
    <source>
        <dbReference type="ARBA" id="ARBA00011900"/>
    </source>
</evidence>
<dbReference type="PRINTS" id="PR00508">
    <property type="entry name" value="S21N4MTFRASE"/>
</dbReference>
<dbReference type="InterPro" id="IPR007560">
    <property type="entry name" value="Restrct_endonuc_IV_Mrr"/>
</dbReference>
<feature type="domain" description="Restriction endonuclease type IV Mrr" evidence="7">
    <location>
        <begin position="409"/>
        <end position="485"/>
    </location>
</feature>
<dbReference type="SUPFAM" id="SSF53335">
    <property type="entry name" value="S-adenosyl-L-methionine-dependent methyltransferases"/>
    <property type="match status" value="1"/>
</dbReference>
<evidence type="ECO:0000259" key="6">
    <source>
        <dbReference type="Pfam" id="PF01555"/>
    </source>
</evidence>
<keyword evidence="3 8" id="KW-0489">Methyltransferase</keyword>
<dbReference type="Gene3D" id="3.40.50.150">
    <property type="entry name" value="Vaccinia Virus protein VP39"/>
    <property type="match status" value="1"/>
</dbReference>
<dbReference type="EMBL" id="JAWJEJ010000001">
    <property type="protein sequence ID" value="MDV3456674.1"/>
    <property type="molecule type" value="Genomic_DNA"/>
</dbReference>
<keyword evidence="9" id="KW-1185">Reference proteome</keyword>
<organism evidence="8 9">
    <name type="scientific">Sphingomonas agrestis</name>
    <dbReference type="NCBI Taxonomy" id="3080540"/>
    <lineage>
        <taxon>Bacteria</taxon>
        <taxon>Pseudomonadati</taxon>
        <taxon>Pseudomonadota</taxon>
        <taxon>Alphaproteobacteria</taxon>
        <taxon>Sphingomonadales</taxon>
        <taxon>Sphingomonadaceae</taxon>
        <taxon>Sphingomonas</taxon>
    </lineage>
</organism>
<name>A0ABU3Y5V6_9SPHN</name>
<dbReference type="GO" id="GO:0008168">
    <property type="term" value="F:methyltransferase activity"/>
    <property type="evidence" value="ECO:0007669"/>
    <property type="project" value="UniProtKB-KW"/>
</dbReference>
<proteinExistence type="inferred from homology"/>
<evidence type="ECO:0000313" key="8">
    <source>
        <dbReference type="EMBL" id="MDV3456674.1"/>
    </source>
</evidence>
<keyword evidence="4" id="KW-0808">Transferase</keyword>
<protein>
    <recommendedName>
        <fullName evidence="2">site-specific DNA-methyltransferase (adenine-specific)</fullName>
        <ecNumber evidence="2">2.1.1.72</ecNumber>
    </recommendedName>
</protein>